<evidence type="ECO:0000313" key="2">
    <source>
        <dbReference type="EMBL" id="SDQ27603.1"/>
    </source>
</evidence>
<dbReference type="CDD" id="cd07750">
    <property type="entry name" value="PolyPPase_VTC_like"/>
    <property type="match status" value="1"/>
</dbReference>
<dbReference type="InterPro" id="IPR033469">
    <property type="entry name" value="CYTH-like_dom_sf"/>
</dbReference>
<accession>A0A1H0ZJI3</accession>
<dbReference type="Proteomes" id="UP000199481">
    <property type="component" value="Unassembled WGS sequence"/>
</dbReference>
<evidence type="ECO:0000313" key="3">
    <source>
        <dbReference type="Proteomes" id="UP000199481"/>
    </source>
</evidence>
<sequence length="249" mass="29640">MANYQSVFERKETKYLITYDQWNKLLIELRPYMELDQYGKHLITNIYYDTPSWYLIRHSISKPLYKEKVRLRSYGVPTKKDSVYLEIKKKFDGIVYKRRTKMQLKNAERFLARQNELESVNDNQKVREFESVLAFYPDLEPAMYLSYKRLAYFGKLDNSIRITFDQEILYRTEDLSLSSGSYGEPILPENHLLMEIKICGAMPVWLARILSGQQIYPAKFSKYANGYQDYLKKQGETTIEVKEREVYSA</sequence>
<dbReference type="GO" id="GO:0006799">
    <property type="term" value="P:polyphosphate biosynthetic process"/>
    <property type="evidence" value="ECO:0007669"/>
    <property type="project" value="UniProtKB-ARBA"/>
</dbReference>
<dbReference type="InterPro" id="IPR018966">
    <property type="entry name" value="VTC_domain"/>
</dbReference>
<dbReference type="Gene3D" id="3.20.100.30">
    <property type="entry name" value="VTC, catalytic tunnel domain"/>
    <property type="match status" value="1"/>
</dbReference>
<dbReference type="RefSeq" id="WP_218123365.1">
    <property type="nucleotide sequence ID" value="NZ_CP084916.1"/>
</dbReference>
<reference evidence="3" key="1">
    <citation type="submission" date="2016-10" db="EMBL/GenBank/DDBJ databases">
        <authorList>
            <person name="Varghese N."/>
            <person name="Submissions S."/>
        </authorList>
    </citation>
    <scope>NUCLEOTIDE SEQUENCE [LARGE SCALE GENOMIC DNA]</scope>
    <source>
        <strain evidence="3">MPL-11</strain>
    </source>
</reference>
<organism evidence="2 3">
    <name type="scientific">Carnobacterium viridans</name>
    <dbReference type="NCBI Taxonomy" id="174587"/>
    <lineage>
        <taxon>Bacteria</taxon>
        <taxon>Bacillati</taxon>
        <taxon>Bacillota</taxon>
        <taxon>Bacilli</taxon>
        <taxon>Lactobacillales</taxon>
        <taxon>Carnobacteriaceae</taxon>
        <taxon>Carnobacterium</taxon>
    </lineage>
</organism>
<feature type="domain" description="VTC" evidence="1">
    <location>
        <begin position="9"/>
        <end position="228"/>
    </location>
</feature>
<protein>
    <submittedName>
        <fullName evidence="2">VTC domain-containing protein</fullName>
    </submittedName>
</protein>
<dbReference type="AlphaFoldDB" id="A0A1H0ZJI3"/>
<gene>
    <name evidence="2" type="ORF">SAMN04487752_1558</name>
</gene>
<dbReference type="EMBL" id="FNJW01000008">
    <property type="protein sequence ID" value="SDQ27603.1"/>
    <property type="molecule type" value="Genomic_DNA"/>
</dbReference>
<dbReference type="InterPro" id="IPR042267">
    <property type="entry name" value="VTC_sf"/>
</dbReference>
<evidence type="ECO:0000259" key="1">
    <source>
        <dbReference type="Pfam" id="PF09359"/>
    </source>
</evidence>
<dbReference type="Pfam" id="PF09359">
    <property type="entry name" value="VTC"/>
    <property type="match status" value="1"/>
</dbReference>
<proteinExistence type="predicted"/>
<name>A0A1H0ZJI3_9LACT</name>
<dbReference type="SUPFAM" id="SSF55154">
    <property type="entry name" value="CYTH-like phosphatases"/>
    <property type="match status" value="1"/>
</dbReference>
<keyword evidence="3" id="KW-1185">Reference proteome</keyword>